<comment type="subcellular location">
    <subcellularLocation>
        <location evidence="1 7">Cell membrane</location>
        <topology evidence="1 7">Multi-pass membrane protein</topology>
    </subcellularLocation>
</comment>
<dbReference type="EMBL" id="JACHOU010000012">
    <property type="protein sequence ID" value="MBB6356262.1"/>
    <property type="molecule type" value="Genomic_DNA"/>
</dbReference>
<dbReference type="PANTHER" id="PTHR30151:SF0">
    <property type="entry name" value="ABC TRANSPORTER PERMEASE PROTEIN MJ0413-RELATED"/>
    <property type="match status" value="1"/>
</dbReference>
<keyword evidence="3" id="KW-1003">Cell membrane</keyword>
<dbReference type="GO" id="GO:0005886">
    <property type="term" value="C:plasma membrane"/>
    <property type="evidence" value="ECO:0007669"/>
    <property type="project" value="UniProtKB-SubCell"/>
</dbReference>
<evidence type="ECO:0000256" key="2">
    <source>
        <dbReference type="ARBA" id="ARBA00022448"/>
    </source>
</evidence>
<reference evidence="9 10" key="1">
    <citation type="submission" date="2020-08" db="EMBL/GenBank/DDBJ databases">
        <title>Genomic Encyclopedia of Type Strains, Phase IV (KMG-IV): sequencing the most valuable type-strain genomes for metagenomic binning, comparative biology and taxonomic classification.</title>
        <authorList>
            <person name="Goeker M."/>
        </authorList>
    </citation>
    <scope>NUCLEOTIDE SEQUENCE [LARGE SCALE GENOMIC DNA]</scope>
    <source>
        <strain evidence="9 10">DSM 7051</strain>
    </source>
</reference>
<evidence type="ECO:0000256" key="5">
    <source>
        <dbReference type="ARBA" id="ARBA00022989"/>
    </source>
</evidence>
<keyword evidence="4 7" id="KW-0812">Transmembrane</keyword>
<evidence type="ECO:0000256" key="4">
    <source>
        <dbReference type="ARBA" id="ARBA00022692"/>
    </source>
</evidence>
<evidence type="ECO:0000313" key="10">
    <source>
        <dbReference type="Proteomes" id="UP000536262"/>
    </source>
</evidence>
<keyword evidence="10" id="KW-1185">Reference proteome</keyword>
<protein>
    <submittedName>
        <fullName evidence="9">NitT/TauT family transport system permease protein</fullName>
    </submittedName>
</protein>
<name>A0A7X0KML4_9HYPH</name>
<keyword evidence="2 7" id="KW-0813">Transport</keyword>
<dbReference type="Pfam" id="PF00528">
    <property type="entry name" value="BPD_transp_1"/>
    <property type="match status" value="1"/>
</dbReference>
<feature type="transmembrane region" description="Helical" evidence="7">
    <location>
        <begin position="111"/>
        <end position="137"/>
    </location>
</feature>
<gene>
    <name evidence="9" type="ORF">GGR00_004070</name>
</gene>
<comment type="caution">
    <text evidence="9">The sequence shown here is derived from an EMBL/GenBank/DDBJ whole genome shotgun (WGS) entry which is preliminary data.</text>
</comment>
<keyword evidence="6 7" id="KW-0472">Membrane</keyword>
<comment type="similarity">
    <text evidence="7">Belongs to the binding-protein-dependent transport system permease family.</text>
</comment>
<keyword evidence="5 7" id="KW-1133">Transmembrane helix</keyword>
<feature type="transmembrane region" description="Helical" evidence="7">
    <location>
        <begin position="190"/>
        <end position="216"/>
    </location>
</feature>
<feature type="transmembrane region" description="Helical" evidence="7">
    <location>
        <begin position="236"/>
        <end position="256"/>
    </location>
</feature>
<dbReference type="Gene3D" id="1.10.3720.10">
    <property type="entry name" value="MetI-like"/>
    <property type="match status" value="1"/>
</dbReference>
<evidence type="ECO:0000256" key="1">
    <source>
        <dbReference type="ARBA" id="ARBA00004651"/>
    </source>
</evidence>
<dbReference type="InterPro" id="IPR035906">
    <property type="entry name" value="MetI-like_sf"/>
</dbReference>
<evidence type="ECO:0000259" key="8">
    <source>
        <dbReference type="PROSITE" id="PS50928"/>
    </source>
</evidence>
<evidence type="ECO:0000256" key="7">
    <source>
        <dbReference type="RuleBase" id="RU363032"/>
    </source>
</evidence>
<feature type="transmembrane region" description="Helical" evidence="7">
    <location>
        <begin position="143"/>
        <end position="163"/>
    </location>
</feature>
<feature type="transmembrane region" description="Helical" evidence="7">
    <location>
        <begin position="84"/>
        <end position="104"/>
    </location>
</feature>
<accession>A0A7X0KML4</accession>
<dbReference type="PANTHER" id="PTHR30151">
    <property type="entry name" value="ALKANE SULFONATE ABC TRANSPORTER-RELATED, MEMBRANE SUBUNIT"/>
    <property type="match status" value="1"/>
</dbReference>
<organism evidence="9 10">
    <name type="scientific">Aminobacter aganoensis</name>
    <dbReference type="NCBI Taxonomy" id="83264"/>
    <lineage>
        <taxon>Bacteria</taxon>
        <taxon>Pseudomonadati</taxon>
        <taxon>Pseudomonadota</taxon>
        <taxon>Alphaproteobacteria</taxon>
        <taxon>Hyphomicrobiales</taxon>
        <taxon>Phyllobacteriaceae</taxon>
        <taxon>Aminobacter</taxon>
    </lineage>
</organism>
<sequence length="272" mass="29651">MSTNETTAQPVGGIAPAMIRRTPKRDYVPFYGPIAMIVFLVVWEVGLRIAEIPELYLPRPTVIAQNLYLLFTEGGILQDLGVTLYRIFGGFFLAAFVGIVLGILMGTSRKLYAICDIFIAVLYPIPKISLVPLLIIWFGSGDLFQIVLAALGCFFPVVINTILGVRQCDQGLILAARDLGASERQIKWKVVFPAAVPSIFSGLKLALGIAIIMVVAAEMLTAKYGLGARLQLSGQILETGQVFAILLLLAVLGGLLTKGQERIDRMIGRWRT</sequence>
<evidence type="ECO:0000256" key="6">
    <source>
        <dbReference type="ARBA" id="ARBA00023136"/>
    </source>
</evidence>
<feature type="domain" description="ABC transmembrane type-1" evidence="8">
    <location>
        <begin position="80"/>
        <end position="258"/>
    </location>
</feature>
<dbReference type="RefSeq" id="WP_184700571.1">
    <property type="nucleotide sequence ID" value="NZ_BAABEG010000002.1"/>
</dbReference>
<evidence type="ECO:0000256" key="3">
    <source>
        <dbReference type="ARBA" id="ARBA00022475"/>
    </source>
</evidence>
<feature type="transmembrane region" description="Helical" evidence="7">
    <location>
        <begin position="28"/>
        <end position="50"/>
    </location>
</feature>
<dbReference type="Proteomes" id="UP000536262">
    <property type="component" value="Unassembled WGS sequence"/>
</dbReference>
<dbReference type="GO" id="GO:0055085">
    <property type="term" value="P:transmembrane transport"/>
    <property type="evidence" value="ECO:0007669"/>
    <property type="project" value="InterPro"/>
</dbReference>
<dbReference type="CDD" id="cd06261">
    <property type="entry name" value="TM_PBP2"/>
    <property type="match status" value="1"/>
</dbReference>
<dbReference type="InterPro" id="IPR000515">
    <property type="entry name" value="MetI-like"/>
</dbReference>
<evidence type="ECO:0000313" key="9">
    <source>
        <dbReference type="EMBL" id="MBB6356262.1"/>
    </source>
</evidence>
<dbReference type="AlphaFoldDB" id="A0A7X0KML4"/>
<dbReference type="SUPFAM" id="SSF161098">
    <property type="entry name" value="MetI-like"/>
    <property type="match status" value="1"/>
</dbReference>
<proteinExistence type="inferred from homology"/>
<dbReference type="PROSITE" id="PS50928">
    <property type="entry name" value="ABC_TM1"/>
    <property type="match status" value="1"/>
</dbReference>